<dbReference type="InterPro" id="IPR040690">
    <property type="entry name" value="FtsX_ECD"/>
</dbReference>
<dbReference type="Proteomes" id="UP000649753">
    <property type="component" value="Unassembled WGS sequence"/>
</dbReference>
<evidence type="ECO:0000256" key="2">
    <source>
        <dbReference type="SAM" id="Phobius"/>
    </source>
</evidence>
<dbReference type="GO" id="GO:0051301">
    <property type="term" value="P:cell division"/>
    <property type="evidence" value="ECO:0007669"/>
    <property type="project" value="UniProtKB-KW"/>
</dbReference>
<organism evidence="4 5">
    <name type="scientific">Plantactinospora soyae</name>
    <dbReference type="NCBI Taxonomy" id="1544732"/>
    <lineage>
        <taxon>Bacteria</taxon>
        <taxon>Bacillati</taxon>
        <taxon>Actinomycetota</taxon>
        <taxon>Actinomycetes</taxon>
        <taxon>Micromonosporales</taxon>
        <taxon>Micromonosporaceae</taxon>
        <taxon>Plantactinospora</taxon>
    </lineage>
</organism>
<dbReference type="Pfam" id="PF18075">
    <property type="entry name" value="FtsX_ECD"/>
    <property type="match status" value="1"/>
</dbReference>
<keyword evidence="2" id="KW-0472">Membrane</keyword>
<dbReference type="AlphaFoldDB" id="A0A927M516"/>
<evidence type="ECO:0000313" key="5">
    <source>
        <dbReference type="Proteomes" id="UP000649753"/>
    </source>
</evidence>
<feature type="transmembrane region" description="Helical" evidence="2">
    <location>
        <begin position="28"/>
        <end position="54"/>
    </location>
</feature>
<dbReference type="EMBL" id="JADBEB010000001">
    <property type="protein sequence ID" value="MBE1488152.1"/>
    <property type="molecule type" value="Genomic_DNA"/>
</dbReference>
<gene>
    <name evidence="4" type="ORF">H4W31_003790</name>
</gene>
<name>A0A927M516_9ACTN</name>
<protein>
    <submittedName>
        <fullName evidence="4">Cell division protein FtsX</fullName>
    </submittedName>
</protein>
<dbReference type="RefSeq" id="WP_192767868.1">
    <property type="nucleotide sequence ID" value="NZ_JADBEB010000001.1"/>
</dbReference>
<keyword evidence="2" id="KW-1133">Transmembrane helix</keyword>
<accession>A0A927M516</accession>
<keyword evidence="5" id="KW-1185">Reference proteome</keyword>
<proteinExistence type="predicted"/>
<keyword evidence="2" id="KW-0812">Transmembrane</keyword>
<keyword evidence="4" id="KW-0132">Cell division</keyword>
<evidence type="ECO:0000256" key="1">
    <source>
        <dbReference type="SAM" id="MobiDB-lite"/>
    </source>
</evidence>
<feature type="domain" description="FtsX extracellular" evidence="3">
    <location>
        <begin position="64"/>
        <end position="155"/>
    </location>
</feature>
<evidence type="ECO:0000259" key="3">
    <source>
        <dbReference type="Pfam" id="PF18075"/>
    </source>
</evidence>
<dbReference type="Gene3D" id="3.30.70.3040">
    <property type="match status" value="1"/>
</dbReference>
<feature type="compositionally biased region" description="Pro residues" evidence="1">
    <location>
        <begin position="1"/>
        <end position="18"/>
    </location>
</feature>
<keyword evidence="4" id="KW-0131">Cell cycle</keyword>
<feature type="region of interest" description="Disordered" evidence="1">
    <location>
        <begin position="1"/>
        <end position="22"/>
    </location>
</feature>
<sequence>MSEPTPAPSTGVPPPPATPGRSVPARHWAVLAGVAAVAMLVGAAIATTVLLVVVQVGQAQHRYEVGVLLDLDATAEQKDVIKSALTALRPVDGIRLQSREETWERFKEQFKDQPDLVNAARPESMPESFRLRSTGKTFDCEALTPVRRLPGVDEITVLQLPADGRPGAVIDCS</sequence>
<comment type="caution">
    <text evidence="4">The sequence shown here is derived from an EMBL/GenBank/DDBJ whole genome shotgun (WGS) entry which is preliminary data.</text>
</comment>
<evidence type="ECO:0000313" key="4">
    <source>
        <dbReference type="EMBL" id="MBE1488152.1"/>
    </source>
</evidence>
<reference evidence="4" key="1">
    <citation type="submission" date="2020-10" db="EMBL/GenBank/DDBJ databases">
        <title>Sequencing the genomes of 1000 actinobacteria strains.</title>
        <authorList>
            <person name="Klenk H.-P."/>
        </authorList>
    </citation>
    <scope>NUCLEOTIDE SEQUENCE</scope>
    <source>
        <strain evidence="4">DSM 46832</strain>
    </source>
</reference>